<dbReference type="STRING" id="1123291.SAMN04490355_103221"/>
<dbReference type="AlphaFoldDB" id="A0A1I4MC41"/>
<evidence type="ECO:0000313" key="1">
    <source>
        <dbReference type="EMBL" id="SFM00841.1"/>
    </source>
</evidence>
<name>A0A1I4MC41_9FIRM</name>
<proteinExistence type="predicted"/>
<keyword evidence="2" id="KW-1185">Reference proteome</keyword>
<evidence type="ECO:0000313" key="2">
    <source>
        <dbReference type="Proteomes" id="UP000199520"/>
    </source>
</evidence>
<reference evidence="2" key="1">
    <citation type="submission" date="2016-10" db="EMBL/GenBank/DDBJ databases">
        <authorList>
            <person name="Varghese N."/>
            <person name="Submissions S."/>
        </authorList>
    </citation>
    <scope>NUCLEOTIDE SEQUENCE [LARGE SCALE GENOMIC DNA]</scope>
    <source>
        <strain evidence="2">DSM 13327</strain>
    </source>
</reference>
<gene>
    <name evidence="1" type="ORF">SAMN04490355_103221</name>
</gene>
<protein>
    <submittedName>
        <fullName evidence="1">Uncharacterized protein</fullName>
    </submittedName>
</protein>
<dbReference type="Proteomes" id="UP000199520">
    <property type="component" value="Unassembled WGS sequence"/>
</dbReference>
<accession>A0A1I4MC41</accession>
<organism evidence="1 2">
    <name type="scientific">Pelosinus propionicus DSM 13327</name>
    <dbReference type="NCBI Taxonomy" id="1123291"/>
    <lineage>
        <taxon>Bacteria</taxon>
        <taxon>Bacillati</taxon>
        <taxon>Bacillota</taxon>
        <taxon>Negativicutes</taxon>
        <taxon>Selenomonadales</taxon>
        <taxon>Sporomusaceae</taxon>
        <taxon>Pelosinus</taxon>
    </lineage>
</organism>
<dbReference type="EMBL" id="FOTS01000032">
    <property type="protein sequence ID" value="SFM00841.1"/>
    <property type="molecule type" value="Genomic_DNA"/>
</dbReference>
<sequence length="259" mass="26954">MMSPLSLPPLAVVTPALVPPFRVFCSMSASAVSTVISVGSSSHFPALPEGAAAVILVFSSILTLAPEVSMKPPSPPCGAEASRVPPTLTVPPSRRITPLTLLTVCALITPLLLTTVFKSASLVPALMTTRPPAAVMVPELVALPPAAPVSTVRLTSWSPLKSSETAWPAPSAVTLAAMAPAFLTCGPSSTASPVAVMVPWLVTLPEPVPLKVYWPLKKSLSLMSSVEATRPPVLTWEPGANRMPLGLMRKTLPLALRVP</sequence>